<evidence type="ECO:0000313" key="2">
    <source>
        <dbReference type="EMBL" id="EJK60359.1"/>
    </source>
</evidence>
<keyword evidence="3" id="KW-1185">Reference proteome</keyword>
<feature type="compositionally biased region" description="Basic residues" evidence="1">
    <location>
        <begin position="91"/>
        <end position="103"/>
    </location>
</feature>
<reference evidence="2 3" key="1">
    <citation type="journal article" date="2012" name="Genome Biol.">
        <title>Genome and low-iron response of an oceanic diatom adapted to chronic iron limitation.</title>
        <authorList>
            <person name="Lommer M."/>
            <person name="Specht M."/>
            <person name="Roy A.S."/>
            <person name="Kraemer L."/>
            <person name="Andreson R."/>
            <person name="Gutowska M.A."/>
            <person name="Wolf J."/>
            <person name="Bergner S.V."/>
            <person name="Schilhabel M.B."/>
            <person name="Klostermeier U.C."/>
            <person name="Beiko R.G."/>
            <person name="Rosenstiel P."/>
            <person name="Hippler M."/>
            <person name="Laroche J."/>
        </authorList>
    </citation>
    <scope>NUCLEOTIDE SEQUENCE [LARGE SCALE GENOMIC DNA]</scope>
    <source>
        <strain evidence="2 3">CCMP1005</strain>
    </source>
</reference>
<feature type="compositionally biased region" description="Basic residues" evidence="1">
    <location>
        <begin position="49"/>
        <end position="69"/>
    </location>
</feature>
<evidence type="ECO:0000313" key="3">
    <source>
        <dbReference type="Proteomes" id="UP000266841"/>
    </source>
</evidence>
<protein>
    <submittedName>
        <fullName evidence="2">Uncharacterized protein</fullName>
    </submittedName>
</protein>
<evidence type="ECO:0000256" key="1">
    <source>
        <dbReference type="SAM" id="MobiDB-lite"/>
    </source>
</evidence>
<feature type="non-terminal residue" evidence="2">
    <location>
        <position position="1"/>
    </location>
</feature>
<gene>
    <name evidence="2" type="ORF">THAOC_19301</name>
</gene>
<dbReference type="AlphaFoldDB" id="K0S630"/>
<dbReference type="EMBL" id="AGNL01021191">
    <property type="protein sequence ID" value="EJK60359.1"/>
    <property type="molecule type" value="Genomic_DNA"/>
</dbReference>
<name>K0S630_THAOC</name>
<sequence length="273" mass="28671">EDGTPTVQISTPKSRDGGDGPGGMFVHGGCPIIMYVDGVAGRPPGDRIRGRRRRPRQQRHVRVLPRRPRLGSGGLPRGRDAGGPPGVAGRRAGRRLVRPRRHAPAGPRGPVRAARGDGVQLLRGELTGGLGTGTSRYLRTGPGRASRARTGLNDLAMGRKVASRDPLVALHGRLSIAEIQMSTVARPLPPADGAARPSDSLCRRRTASRPLNTPPVDRTCPKTDAASAPGGPREEEDTRRGRSVVPSDPRRSSFASPAPPAPRGGGTLAVLPS</sequence>
<comment type="caution">
    <text evidence="2">The sequence shown here is derived from an EMBL/GenBank/DDBJ whole genome shotgun (WGS) entry which is preliminary data.</text>
</comment>
<feature type="compositionally biased region" description="Polar residues" evidence="1">
    <location>
        <begin position="1"/>
        <end position="12"/>
    </location>
</feature>
<feature type="region of interest" description="Disordered" evidence="1">
    <location>
        <begin position="1"/>
        <end position="25"/>
    </location>
</feature>
<organism evidence="2 3">
    <name type="scientific">Thalassiosira oceanica</name>
    <name type="common">Marine diatom</name>
    <dbReference type="NCBI Taxonomy" id="159749"/>
    <lineage>
        <taxon>Eukaryota</taxon>
        <taxon>Sar</taxon>
        <taxon>Stramenopiles</taxon>
        <taxon>Ochrophyta</taxon>
        <taxon>Bacillariophyta</taxon>
        <taxon>Coscinodiscophyceae</taxon>
        <taxon>Thalassiosirophycidae</taxon>
        <taxon>Thalassiosirales</taxon>
        <taxon>Thalassiosiraceae</taxon>
        <taxon>Thalassiosira</taxon>
    </lineage>
</organism>
<feature type="compositionally biased region" description="Gly residues" evidence="1">
    <location>
        <begin position="71"/>
        <end position="86"/>
    </location>
</feature>
<feature type="region of interest" description="Disordered" evidence="1">
    <location>
        <begin position="38"/>
        <end position="114"/>
    </location>
</feature>
<feature type="compositionally biased region" description="Low complexity" evidence="1">
    <location>
        <begin position="104"/>
        <end position="114"/>
    </location>
</feature>
<feature type="compositionally biased region" description="Low complexity" evidence="1">
    <location>
        <begin position="243"/>
        <end position="256"/>
    </location>
</feature>
<proteinExistence type="predicted"/>
<feature type="region of interest" description="Disordered" evidence="1">
    <location>
        <begin position="187"/>
        <end position="273"/>
    </location>
</feature>
<dbReference type="Proteomes" id="UP000266841">
    <property type="component" value="Unassembled WGS sequence"/>
</dbReference>
<accession>K0S630</accession>